<accession>B1ZSN4</accession>
<feature type="domain" description="ASPIC/UnbV" evidence="2">
    <location>
        <begin position="547"/>
        <end position="614"/>
    </location>
</feature>
<dbReference type="EMBL" id="CP001032">
    <property type="protein sequence ID" value="ACB73887.1"/>
    <property type="molecule type" value="Genomic_DNA"/>
</dbReference>
<dbReference type="Pfam" id="PF01839">
    <property type="entry name" value="FG-GAP"/>
    <property type="match status" value="1"/>
</dbReference>
<dbReference type="STRING" id="452637.Oter_0597"/>
<keyword evidence="1" id="KW-0732">Signal</keyword>
<dbReference type="HOGENOM" id="CLU_281416_0_0_0"/>
<protein>
    <submittedName>
        <fullName evidence="3">ASPIC/UnbV domain protein</fullName>
    </submittedName>
</protein>
<dbReference type="AlphaFoldDB" id="B1ZSN4"/>
<proteinExistence type="predicted"/>
<evidence type="ECO:0000313" key="4">
    <source>
        <dbReference type="Proteomes" id="UP000007013"/>
    </source>
</evidence>
<keyword evidence="4" id="KW-1185">Reference proteome</keyword>
<dbReference type="SUPFAM" id="SSF69318">
    <property type="entry name" value="Integrin alpha N-terminal domain"/>
    <property type="match status" value="2"/>
</dbReference>
<dbReference type="InterPro" id="IPR027039">
    <property type="entry name" value="Crtac1"/>
</dbReference>
<sequence>MKPPRSARPLLLLVRRCGLLTVLASVGLLVRAADTTPGLESTPLAARSVASGPTLFTPLPGEQTGIVTENAYLDPEMWGRLNQEFAVGAIGTGVAAGDYDSDGRPDVFCVSKTGQNRLFRNLGGWKFADVTARAGLMRADPGAAESPDIVQRLVGSDARTPAPGTWTQGAAFADVNNDGWLDLYVCRFAAPNLLYINQRDGTFREEAVARGLAVVDASGQGNFCDYDRDGWLDVYIQTNLLDAARSPNGQRDYLFHNRGDGTFEDATQRAGIAGESLAHSATWWDYNQDGWPDLYVADDFGAADKLYRNDRNGTFTDVIHEVVPQMPYSSMGADLGDVNNDGRIDLFAADMAATSHEKDQRGMASARELNRDDADSPTLAPQILRNTLHLNTGLGRFLEAGALAGVAATDWTWAVRLEDLDNDGWLDLHVTNGMIREYNNTDLHDSVILRESTNDRVRVMKASPMLRERNLAFRNEGDLHFEDVSKAWGLDQEGVCFGSAFGDFDGDGDLDVVFANCEDTATVLRNDSATGHRVILALHGTASNRFGVGAVVRIETAGGVQVRQLVVGRGYLSSSEPVLHFGLGEETRIARLTVEWPSGHTQAIADLAGDRRYTITEPSGPAEKKLPAAPPAGQFVEESVTRGLALVSEESFVPDLQPLLPTRFDRRGPALAVADLDGDGKQDVVLGGTGRQPARVLASGAWSQRELPPSVLDDGPLLVFDADGDGRPDLLETRAGTNRPAGSPDYQPMLYWNRDGRFVPAPGTLPPLPISVGAVATADFDRDGKLDVFVGGRVQPGRYPLTPKSALLHNAGGRFENVTATLAPALQECGMVSAALWSDVDRDGWPDLVLAVEWGGVRCWHNDQGRGFTDVSGTAGFAVAGTGWWTSLCSGDFNGDGRPDFAAGNVGLNTGYRAPAVLFHGRFGQSGRPQLIEAVQENGQLYPRRTLKSLSAAIPGLSRRFPRNDGYAKATLTEVLGADRLAAAQRFEATELRSGVFLSQPDGTYRFEPLPHIAQISAVQGMVAGDFDADGNIDLYAVQNSYAPIPSVGRFDGGLSQLLRSDGRGHFAPVEPMQSGLIVPGDAKALVVLDLDADGWADFLVSRNNASTLAWHNSGVQGRRSFQVELKGPAGNPTAIGARVVLEQADGRRVEQEVQAGSGYYSQSGSGCFFGYSEARPPLRLIIHWPSGNSSEHVLTPSLPGRIAITAP</sequence>
<gene>
    <name evidence="3" type="ordered locus">Oter_0597</name>
</gene>
<dbReference type="Gene3D" id="2.130.10.130">
    <property type="entry name" value="Integrin alpha, N-terminal"/>
    <property type="match status" value="4"/>
</dbReference>
<dbReference type="PANTHER" id="PTHR16026:SF0">
    <property type="entry name" value="CARTILAGE ACIDIC PROTEIN 1"/>
    <property type="match status" value="1"/>
</dbReference>
<reference evidence="3 4" key="1">
    <citation type="journal article" date="2011" name="J. Bacteriol.">
        <title>Genome sequence of the verrucomicrobium Opitutus terrae PB90-1, an abundant inhabitant of rice paddy soil ecosystems.</title>
        <authorList>
            <person name="van Passel M.W."/>
            <person name="Kant R."/>
            <person name="Palva A."/>
            <person name="Copeland A."/>
            <person name="Lucas S."/>
            <person name="Lapidus A."/>
            <person name="Glavina del Rio T."/>
            <person name="Pitluck S."/>
            <person name="Goltsman E."/>
            <person name="Clum A."/>
            <person name="Sun H."/>
            <person name="Schmutz J."/>
            <person name="Larimer F.W."/>
            <person name="Land M.L."/>
            <person name="Hauser L."/>
            <person name="Kyrpides N."/>
            <person name="Mikhailova N."/>
            <person name="Richardson P.P."/>
            <person name="Janssen P.H."/>
            <person name="de Vos W.M."/>
            <person name="Smidt H."/>
        </authorList>
    </citation>
    <scope>NUCLEOTIDE SEQUENCE [LARGE SCALE GENOMIC DNA]</scope>
    <source>
        <strain evidence="4">DSM 11246 / JCM 15787 / PB90-1</strain>
    </source>
</reference>
<dbReference type="InterPro" id="IPR028994">
    <property type="entry name" value="Integrin_alpha_N"/>
</dbReference>
<evidence type="ECO:0000259" key="2">
    <source>
        <dbReference type="Pfam" id="PF07593"/>
    </source>
</evidence>
<dbReference type="Proteomes" id="UP000007013">
    <property type="component" value="Chromosome"/>
</dbReference>
<dbReference type="PANTHER" id="PTHR16026">
    <property type="entry name" value="CARTILAGE ACIDIC PROTEIN 1"/>
    <property type="match status" value="1"/>
</dbReference>
<dbReference type="Pfam" id="PF13517">
    <property type="entry name" value="FG-GAP_3"/>
    <property type="match status" value="5"/>
</dbReference>
<dbReference type="KEGG" id="ote:Oter_0597"/>
<dbReference type="Pfam" id="PF07593">
    <property type="entry name" value="UnbV_ASPIC"/>
    <property type="match status" value="2"/>
</dbReference>
<feature type="domain" description="ASPIC/UnbV" evidence="2">
    <location>
        <begin position="1135"/>
        <end position="1192"/>
    </location>
</feature>
<dbReference type="InterPro" id="IPR011519">
    <property type="entry name" value="UnbV_ASPIC"/>
</dbReference>
<dbReference type="eggNOG" id="COG4888">
    <property type="taxonomic scope" value="Bacteria"/>
</dbReference>
<evidence type="ECO:0000256" key="1">
    <source>
        <dbReference type="ARBA" id="ARBA00022729"/>
    </source>
</evidence>
<dbReference type="RefSeq" id="WP_012373425.1">
    <property type="nucleotide sequence ID" value="NC_010571.1"/>
</dbReference>
<dbReference type="InterPro" id="IPR013517">
    <property type="entry name" value="FG-GAP"/>
</dbReference>
<evidence type="ECO:0000313" key="3">
    <source>
        <dbReference type="EMBL" id="ACB73887.1"/>
    </source>
</evidence>
<name>B1ZSN4_OPITP</name>
<organism evidence="3 4">
    <name type="scientific">Opitutus terrae (strain DSM 11246 / JCM 15787 / PB90-1)</name>
    <dbReference type="NCBI Taxonomy" id="452637"/>
    <lineage>
        <taxon>Bacteria</taxon>
        <taxon>Pseudomonadati</taxon>
        <taxon>Verrucomicrobiota</taxon>
        <taxon>Opitutia</taxon>
        <taxon>Opitutales</taxon>
        <taxon>Opitutaceae</taxon>
        <taxon>Opitutus</taxon>
    </lineage>
</organism>